<dbReference type="RefSeq" id="WP_119360148.1">
    <property type="nucleotide sequence ID" value="NZ_QWKZ01000042.1"/>
</dbReference>
<feature type="transmembrane region" description="Helical" evidence="1">
    <location>
        <begin position="128"/>
        <end position="146"/>
    </location>
</feature>
<dbReference type="Pfam" id="PF00892">
    <property type="entry name" value="EamA"/>
    <property type="match status" value="2"/>
</dbReference>
<keyword evidence="1" id="KW-0812">Transmembrane</keyword>
<feature type="transmembrane region" description="Helical" evidence="1">
    <location>
        <begin position="188"/>
        <end position="209"/>
    </location>
</feature>
<dbReference type="PANTHER" id="PTHR22911">
    <property type="entry name" value="ACYL-MALONYL CONDENSING ENZYME-RELATED"/>
    <property type="match status" value="1"/>
</dbReference>
<reference evidence="3 4" key="1">
    <citation type="submission" date="2018-08" db="EMBL/GenBank/DDBJ databases">
        <title>Meiothermus luteus KCTC 52599 genome sequencing project.</title>
        <authorList>
            <person name="Da Costa M.S."/>
            <person name="Albuquerque L."/>
            <person name="Raposo P."/>
            <person name="Froufe H.J.C."/>
            <person name="Barroso C.S."/>
            <person name="Egas C."/>
        </authorList>
    </citation>
    <scope>NUCLEOTIDE SEQUENCE [LARGE SCALE GENOMIC DNA]</scope>
    <source>
        <strain evidence="3 4">KCTC 52599</strain>
    </source>
</reference>
<feature type="transmembrane region" description="Helical" evidence="1">
    <location>
        <begin position="158"/>
        <end position="176"/>
    </location>
</feature>
<evidence type="ECO:0000313" key="4">
    <source>
        <dbReference type="Proteomes" id="UP000265800"/>
    </source>
</evidence>
<feature type="transmembrane region" description="Helical" evidence="1">
    <location>
        <begin position="38"/>
        <end position="61"/>
    </location>
</feature>
<comment type="caution">
    <text evidence="3">The sequence shown here is derived from an EMBL/GenBank/DDBJ whole genome shotgun (WGS) entry which is preliminary data.</text>
</comment>
<feature type="transmembrane region" description="Helical" evidence="1">
    <location>
        <begin position="277"/>
        <end position="295"/>
    </location>
</feature>
<feature type="transmembrane region" description="Helical" evidence="1">
    <location>
        <begin position="99"/>
        <end position="121"/>
    </location>
</feature>
<feature type="domain" description="EamA" evidence="2">
    <location>
        <begin position="14"/>
        <end position="143"/>
    </location>
</feature>
<feature type="transmembrane region" description="Helical" evidence="1">
    <location>
        <begin position="221"/>
        <end position="242"/>
    </location>
</feature>
<dbReference type="GO" id="GO:0016020">
    <property type="term" value="C:membrane"/>
    <property type="evidence" value="ECO:0007669"/>
    <property type="project" value="InterPro"/>
</dbReference>
<feature type="transmembrane region" description="Helical" evidence="1">
    <location>
        <begin position="249"/>
        <end position="271"/>
    </location>
</feature>
<keyword evidence="1" id="KW-0472">Membrane</keyword>
<protein>
    <submittedName>
        <fullName evidence="3">Carboxylate/amino acid/amine transporter</fullName>
    </submittedName>
</protein>
<dbReference type="AlphaFoldDB" id="A0A399ERG1"/>
<feature type="transmembrane region" description="Helical" evidence="1">
    <location>
        <begin position="73"/>
        <end position="93"/>
    </location>
</feature>
<accession>A0A399ERG1</accession>
<evidence type="ECO:0000313" key="3">
    <source>
        <dbReference type="EMBL" id="RIH85629.1"/>
    </source>
</evidence>
<organism evidence="3 4">
    <name type="scientific">Meiothermus luteus</name>
    <dbReference type="NCBI Taxonomy" id="2026184"/>
    <lineage>
        <taxon>Bacteria</taxon>
        <taxon>Thermotogati</taxon>
        <taxon>Deinococcota</taxon>
        <taxon>Deinococci</taxon>
        <taxon>Thermales</taxon>
        <taxon>Thermaceae</taxon>
        <taxon>Meiothermus</taxon>
    </lineage>
</organism>
<evidence type="ECO:0000256" key="1">
    <source>
        <dbReference type="SAM" id="Phobius"/>
    </source>
</evidence>
<dbReference type="InterPro" id="IPR037185">
    <property type="entry name" value="EmrE-like"/>
</dbReference>
<dbReference type="EMBL" id="QWKZ01000042">
    <property type="protein sequence ID" value="RIH85629.1"/>
    <property type="molecule type" value="Genomic_DNA"/>
</dbReference>
<dbReference type="PANTHER" id="PTHR22911:SF76">
    <property type="entry name" value="EAMA DOMAIN-CONTAINING PROTEIN"/>
    <property type="match status" value="1"/>
</dbReference>
<keyword evidence="4" id="KW-1185">Reference proteome</keyword>
<dbReference type="SUPFAM" id="SSF103481">
    <property type="entry name" value="Multidrug resistance efflux transporter EmrE"/>
    <property type="match status" value="2"/>
</dbReference>
<name>A0A399ERG1_9DEIN</name>
<sequence>MQTKALTVVAVLSAGVVAISFGSIFVRLASQSVGESGLAFSLVMSALRMAVASLLLLPAWWGLRAMRVRQNPWPYALGAGFFLALHFATWITSLGLTSIAASTVLVTSTPVWMALFSWWWLGLPPSRLTLVAIGIALGGAAVVGLADLGGGPAKDPLLGNLLALCGALAAAVYLLLGREAQRRGMGIGVYIAVAYTIAALLLLPLPPLLGAGYLGYPPLTYLWIALMALFPQLVGHTSLNWAMRRVHPVLVSLVTLLEPVGASLLALLIFAEVPSVQVVWGGLLLLLGVGLAIWGNRG</sequence>
<dbReference type="Proteomes" id="UP000265800">
    <property type="component" value="Unassembled WGS sequence"/>
</dbReference>
<gene>
    <name evidence="3" type="ORF">Mlute_01521</name>
</gene>
<feature type="domain" description="EamA" evidence="2">
    <location>
        <begin position="158"/>
        <end position="292"/>
    </location>
</feature>
<dbReference type="InterPro" id="IPR000620">
    <property type="entry name" value="EamA_dom"/>
</dbReference>
<keyword evidence="1" id="KW-1133">Transmembrane helix</keyword>
<dbReference type="OrthoDB" id="9790852at2"/>
<evidence type="ECO:0000259" key="2">
    <source>
        <dbReference type="Pfam" id="PF00892"/>
    </source>
</evidence>
<proteinExistence type="predicted"/>